<dbReference type="InterPro" id="IPR020471">
    <property type="entry name" value="AKR"/>
</dbReference>
<dbReference type="EMBL" id="CM000644">
    <property type="protein sequence ID" value="EED90917.1"/>
    <property type="molecule type" value="Genomic_DNA"/>
</dbReference>
<dbReference type="KEGG" id="tps:THAPSDRAFT_7645"/>
<dbReference type="OMA" id="ILQYPRC"/>
<accession>B8C745</accession>
<protein>
    <recommendedName>
        <fullName evidence="2">NADP-dependent oxidoreductase domain-containing protein</fullName>
    </recommendedName>
</protein>
<dbReference type="Pfam" id="PF00248">
    <property type="entry name" value="Aldo_ket_red"/>
    <property type="match status" value="1"/>
</dbReference>
<dbReference type="GO" id="GO:0004032">
    <property type="term" value="F:aldose reductase (NADPH) activity"/>
    <property type="evidence" value="ECO:0000318"/>
    <property type="project" value="GO_Central"/>
</dbReference>
<evidence type="ECO:0000313" key="4">
    <source>
        <dbReference type="Proteomes" id="UP000001449"/>
    </source>
</evidence>
<dbReference type="Proteomes" id="UP000001449">
    <property type="component" value="Chromosome 8"/>
</dbReference>
<name>B8C745_THAPS</name>
<proteinExistence type="predicted"/>
<dbReference type="GO" id="GO:0005829">
    <property type="term" value="C:cytosol"/>
    <property type="evidence" value="ECO:0000318"/>
    <property type="project" value="GO_Central"/>
</dbReference>
<dbReference type="PANTHER" id="PTHR43827:SF8">
    <property type="entry name" value="ALDO_KETO REDUCTASE FAMILY PROTEIN"/>
    <property type="match status" value="1"/>
</dbReference>
<evidence type="ECO:0000256" key="1">
    <source>
        <dbReference type="SAM" id="SignalP"/>
    </source>
</evidence>
<dbReference type="InterPro" id="IPR036812">
    <property type="entry name" value="NAD(P)_OxRdtase_dom_sf"/>
</dbReference>
<gene>
    <name evidence="3" type="ORF">THAPSDRAFT_7645</name>
</gene>
<dbReference type="Gene3D" id="3.20.20.100">
    <property type="entry name" value="NADP-dependent oxidoreductase domain"/>
    <property type="match status" value="1"/>
</dbReference>
<keyword evidence="4" id="KW-1185">Reference proteome</keyword>
<dbReference type="RefSeq" id="XP_002292066.1">
    <property type="nucleotide sequence ID" value="XM_002292030.1"/>
</dbReference>
<reference evidence="3 4" key="1">
    <citation type="journal article" date="2004" name="Science">
        <title>The genome of the diatom Thalassiosira pseudonana: ecology, evolution, and metabolism.</title>
        <authorList>
            <person name="Armbrust E.V."/>
            <person name="Berges J.A."/>
            <person name="Bowler C."/>
            <person name="Green B.R."/>
            <person name="Martinez D."/>
            <person name="Putnam N.H."/>
            <person name="Zhou S."/>
            <person name="Allen A.E."/>
            <person name="Apt K.E."/>
            <person name="Bechner M."/>
            <person name="Brzezinski M.A."/>
            <person name="Chaal B.K."/>
            <person name="Chiovitti A."/>
            <person name="Davis A.K."/>
            <person name="Demarest M.S."/>
            <person name="Detter J.C."/>
            <person name="Glavina T."/>
            <person name="Goodstein D."/>
            <person name="Hadi M.Z."/>
            <person name="Hellsten U."/>
            <person name="Hildebrand M."/>
            <person name="Jenkins B.D."/>
            <person name="Jurka J."/>
            <person name="Kapitonov V.V."/>
            <person name="Kroger N."/>
            <person name="Lau W.W."/>
            <person name="Lane T.W."/>
            <person name="Larimer F.W."/>
            <person name="Lippmeier J.C."/>
            <person name="Lucas S."/>
            <person name="Medina M."/>
            <person name="Montsant A."/>
            <person name="Obornik M."/>
            <person name="Parker M.S."/>
            <person name="Palenik B."/>
            <person name="Pazour G.J."/>
            <person name="Richardson P.M."/>
            <person name="Rynearson T.A."/>
            <person name="Saito M.A."/>
            <person name="Schwartz D.C."/>
            <person name="Thamatrakoln K."/>
            <person name="Valentin K."/>
            <person name="Vardi A."/>
            <person name="Wilkerson F.P."/>
            <person name="Rokhsar D.S."/>
        </authorList>
    </citation>
    <scope>NUCLEOTIDE SEQUENCE [LARGE SCALE GENOMIC DNA]</scope>
    <source>
        <strain evidence="3 4">CCMP1335</strain>
    </source>
</reference>
<dbReference type="GeneID" id="7449818"/>
<reference evidence="3 4" key="2">
    <citation type="journal article" date="2008" name="Nature">
        <title>The Phaeodactylum genome reveals the evolutionary history of diatom genomes.</title>
        <authorList>
            <person name="Bowler C."/>
            <person name="Allen A.E."/>
            <person name="Badger J.H."/>
            <person name="Grimwood J."/>
            <person name="Jabbari K."/>
            <person name="Kuo A."/>
            <person name="Maheswari U."/>
            <person name="Martens C."/>
            <person name="Maumus F."/>
            <person name="Otillar R.P."/>
            <person name="Rayko E."/>
            <person name="Salamov A."/>
            <person name="Vandepoele K."/>
            <person name="Beszteri B."/>
            <person name="Gruber A."/>
            <person name="Heijde M."/>
            <person name="Katinka M."/>
            <person name="Mock T."/>
            <person name="Valentin K."/>
            <person name="Verret F."/>
            <person name="Berges J.A."/>
            <person name="Brownlee C."/>
            <person name="Cadoret J.P."/>
            <person name="Chiovitti A."/>
            <person name="Choi C.J."/>
            <person name="Coesel S."/>
            <person name="De Martino A."/>
            <person name="Detter J.C."/>
            <person name="Durkin C."/>
            <person name="Falciatore A."/>
            <person name="Fournet J."/>
            <person name="Haruta M."/>
            <person name="Huysman M.J."/>
            <person name="Jenkins B.D."/>
            <person name="Jiroutova K."/>
            <person name="Jorgensen R.E."/>
            <person name="Joubert Y."/>
            <person name="Kaplan A."/>
            <person name="Kroger N."/>
            <person name="Kroth P.G."/>
            <person name="La Roche J."/>
            <person name="Lindquist E."/>
            <person name="Lommer M."/>
            <person name="Martin-Jezequel V."/>
            <person name="Lopez P.J."/>
            <person name="Lucas S."/>
            <person name="Mangogna M."/>
            <person name="McGinnis K."/>
            <person name="Medlin L.K."/>
            <person name="Montsant A."/>
            <person name="Oudot-Le Secq M.P."/>
            <person name="Napoli C."/>
            <person name="Obornik M."/>
            <person name="Parker M.S."/>
            <person name="Petit J.L."/>
            <person name="Porcel B.M."/>
            <person name="Poulsen N."/>
            <person name="Robison M."/>
            <person name="Rychlewski L."/>
            <person name="Rynearson T.A."/>
            <person name="Schmutz J."/>
            <person name="Shapiro H."/>
            <person name="Siaut M."/>
            <person name="Stanley M."/>
            <person name="Sussman M.R."/>
            <person name="Taylor A.R."/>
            <person name="Vardi A."/>
            <person name="von Dassow P."/>
            <person name="Vyverman W."/>
            <person name="Willis A."/>
            <person name="Wyrwicz L.S."/>
            <person name="Rokhsar D.S."/>
            <person name="Weissenbach J."/>
            <person name="Armbrust E.V."/>
            <person name="Green B.R."/>
            <person name="Van de Peer Y."/>
            <person name="Grigoriev I.V."/>
        </authorList>
    </citation>
    <scope>NUCLEOTIDE SEQUENCE [LARGE SCALE GENOMIC DNA]</scope>
    <source>
        <strain evidence="3 4">CCMP1335</strain>
    </source>
</reference>
<dbReference type="InParanoid" id="B8C745"/>
<keyword evidence="1" id="KW-0732">Signal</keyword>
<dbReference type="STRING" id="35128.B8C745"/>
<dbReference type="eggNOG" id="KOG1577">
    <property type="taxonomic scope" value="Eukaryota"/>
</dbReference>
<dbReference type="PaxDb" id="35128-Thaps7645"/>
<evidence type="ECO:0000259" key="2">
    <source>
        <dbReference type="Pfam" id="PF00248"/>
    </source>
</evidence>
<dbReference type="AlphaFoldDB" id="B8C745"/>
<feature type="domain" description="NADP-dependent oxidoreductase" evidence="2">
    <location>
        <begin position="220"/>
        <end position="361"/>
    </location>
</feature>
<organism evidence="3 4">
    <name type="scientific">Thalassiosira pseudonana</name>
    <name type="common">Marine diatom</name>
    <name type="synonym">Cyclotella nana</name>
    <dbReference type="NCBI Taxonomy" id="35128"/>
    <lineage>
        <taxon>Eukaryota</taxon>
        <taxon>Sar</taxon>
        <taxon>Stramenopiles</taxon>
        <taxon>Ochrophyta</taxon>
        <taxon>Bacillariophyta</taxon>
        <taxon>Coscinodiscophyceae</taxon>
        <taxon>Thalassiosirophycidae</taxon>
        <taxon>Thalassiosirales</taxon>
        <taxon>Thalassiosiraceae</taxon>
        <taxon>Thalassiosira</taxon>
    </lineage>
</organism>
<dbReference type="PANTHER" id="PTHR43827">
    <property type="entry name" value="2,5-DIKETO-D-GLUCONIC ACID REDUCTASE"/>
    <property type="match status" value="1"/>
</dbReference>
<dbReference type="SUPFAM" id="SSF51430">
    <property type="entry name" value="NAD(P)-linked oxidoreductase"/>
    <property type="match status" value="1"/>
</dbReference>
<feature type="chain" id="PRO_5002869524" description="NADP-dependent oxidoreductase domain-containing protein" evidence="1">
    <location>
        <begin position="20"/>
        <end position="523"/>
    </location>
</feature>
<evidence type="ECO:0000313" key="3">
    <source>
        <dbReference type="EMBL" id="EED90917.1"/>
    </source>
</evidence>
<dbReference type="InterPro" id="IPR023210">
    <property type="entry name" value="NADP_OxRdtase_dom"/>
</dbReference>
<dbReference type="HOGENOM" id="CLU_587296_0_0_1"/>
<sequence length="523" mass="56868">MKRPRSVATALFAIAISSASFAPNSLRLGVGNLPHNKIPYMLASALSEKHRLVDTSHTNSALEVLVGRSLTRLVGANAAAGGGKKHIAASGSEDSNVYHVVIKIYHTHLGYERTMQSVQDSLSDILPGYSASKRQMLDNSQGSSTNITPSSSSGVDIRIHAILQYPRCYDTLFTSHLYLNSPNFPQKYTSCQEEEEALDETIKLTGSSPLLDKDNAWKRSYRALEELYHHGTLESIGVSNFGPADMESLYDLSTVGPHVYQGTLRTLLLEEELVEGLVKHGVHYQCYDVVSTVLEGKGDAQRAYEMLERIGAKLGNVQRNGVIANENNVGYSGVQVVLGWLVQRGVGVIPGTVNLQHLVENSPDVLASMPRFTPREALDVEMAVLALLRGEDLDDEDTASGIASAVNEARKHTMIMGREYSSLVDGMDEISSHGMSSTADQDGVVATFFNSLKRNIRIFHIHPTTGQQLQISQSIPPGRSGRILVNPSDVLIAYDGHGVAVKKFLVREGEKAAGKVEFSVGEL</sequence>
<feature type="signal peptide" evidence="1">
    <location>
        <begin position="1"/>
        <end position="19"/>
    </location>
</feature>